<dbReference type="PROSITE" id="PS50405">
    <property type="entry name" value="GST_CTER"/>
    <property type="match status" value="1"/>
</dbReference>
<dbReference type="InterPro" id="IPR036249">
    <property type="entry name" value="Thioredoxin-like_sf"/>
</dbReference>
<dbReference type="PANTHER" id="PTHR43986">
    <property type="entry name" value="ELONGATION FACTOR 1-GAMMA"/>
    <property type="match status" value="1"/>
</dbReference>
<dbReference type="CDD" id="cd03181">
    <property type="entry name" value="GST_C_EF1Bgamma_like"/>
    <property type="match status" value="1"/>
</dbReference>
<evidence type="ECO:0000313" key="4">
    <source>
        <dbReference type="EMBL" id="KAF2498478.1"/>
    </source>
</evidence>
<reference evidence="4" key="1">
    <citation type="journal article" date="2020" name="Stud. Mycol.">
        <title>101 Dothideomycetes genomes: a test case for predicting lifestyles and emergence of pathogens.</title>
        <authorList>
            <person name="Haridas S."/>
            <person name="Albert R."/>
            <person name="Binder M."/>
            <person name="Bloem J."/>
            <person name="Labutti K."/>
            <person name="Salamov A."/>
            <person name="Andreopoulos B."/>
            <person name="Baker S."/>
            <person name="Barry K."/>
            <person name="Bills G."/>
            <person name="Bluhm B."/>
            <person name="Cannon C."/>
            <person name="Castanera R."/>
            <person name="Culley D."/>
            <person name="Daum C."/>
            <person name="Ezra D."/>
            <person name="Gonzalez J."/>
            <person name="Henrissat B."/>
            <person name="Kuo A."/>
            <person name="Liang C."/>
            <person name="Lipzen A."/>
            <person name="Lutzoni F."/>
            <person name="Magnuson J."/>
            <person name="Mondo S."/>
            <person name="Nolan M."/>
            <person name="Ohm R."/>
            <person name="Pangilinan J."/>
            <person name="Park H.-J."/>
            <person name="Ramirez L."/>
            <person name="Alfaro M."/>
            <person name="Sun H."/>
            <person name="Tritt A."/>
            <person name="Yoshinaga Y."/>
            <person name="Zwiers L.-H."/>
            <person name="Turgeon B."/>
            <person name="Goodwin S."/>
            <person name="Spatafora J."/>
            <person name="Crous P."/>
            <person name="Grigoriev I."/>
        </authorList>
    </citation>
    <scope>NUCLEOTIDE SEQUENCE</scope>
    <source>
        <strain evidence="4">CBS 269.34</strain>
    </source>
</reference>
<protein>
    <submittedName>
        <fullName evidence="4">Glutathione S-transferase</fullName>
    </submittedName>
</protein>
<dbReference type="OrthoDB" id="249703at2759"/>
<dbReference type="InterPro" id="IPR040079">
    <property type="entry name" value="Glutathione_S-Trfase"/>
</dbReference>
<name>A0A6A6R116_9PEZI</name>
<dbReference type="Pfam" id="PF00043">
    <property type="entry name" value="GST_C"/>
    <property type="match status" value="1"/>
</dbReference>
<dbReference type="GO" id="GO:0005634">
    <property type="term" value="C:nucleus"/>
    <property type="evidence" value="ECO:0007669"/>
    <property type="project" value="TreeGrafter"/>
</dbReference>
<evidence type="ECO:0000313" key="5">
    <source>
        <dbReference type="Proteomes" id="UP000799750"/>
    </source>
</evidence>
<keyword evidence="5" id="KW-1185">Reference proteome</keyword>
<dbReference type="InterPro" id="IPR004046">
    <property type="entry name" value="GST_C"/>
</dbReference>
<sequence>MSSPPTPFATLYTTPNFLHARTTKALAAAHLNSLPLHLPPDFIFGTTNRTPAFLAKFPMGKIPALETATGFYLSEATAIAHYLADSGPKRLQLLGSSPEERAEIQMWISLSDSEIFPNMGAVMGPMMGTAAYDAGVVERGEEAYLRAVRRVETHLKGRKWLVNQNAGPSLADLSVASALFWPFKFMLDGEARGEFPETVGWYTRLLEVEEVREGFGGMPQFCEKRGPAVKGG</sequence>
<dbReference type="Gene3D" id="3.40.30.10">
    <property type="entry name" value="Glutaredoxin"/>
    <property type="match status" value="1"/>
</dbReference>
<dbReference type="GO" id="GO:0006414">
    <property type="term" value="P:translational elongation"/>
    <property type="evidence" value="ECO:0007669"/>
    <property type="project" value="TreeGrafter"/>
</dbReference>
<feature type="domain" description="GST N-terminal" evidence="2">
    <location>
        <begin position="1"/>
        <end position="91"/>
    </location>
</feature>
<dbReference type="AlphaFoldDB" id="A0A6A6R116"/>
<gene>
    <name evidence="4" type="ORF">BU16DRAFT_295621</name>
</gene>
<comment type="similarity">
    <text evidence="1">Belongs to the GST superfamily.</text>
</comment>
<accession>A0A6A6R116</accession>
<dbReference type="InterPro" id="IPR036282">
    <property type="entry name" value="Glutathione-S-Trfase_C_sf"/>
</dbReference>
<evidence type="ECO:0000259" key="2">
    <source>
        <dbReference type="PROSITE" id="PS50404"/>
    </source>
</evidence>
<dbReference type="SFLD" id="SFLDS00019">
    <property type="entry name" value="Glutathione_Transferase_(cytos"/>
    <property type="match status" value="1"/>
</dbReference>
<dbReference type="Gene3D" id="1.20.1050.10">
    <property type="match status" value="1"/>
</dbReference>
<dbReference type="PANTHER" id="PTHR43986:SF10">
    <property type="entry name" value="ELONGATION FACTOR EEF-1B GAMMA SUBUNIT, PUTATIVE (AFU_ORTHOLOGUE AFUA_1G17120)-RELATED"/>
    <property type="match status" value="1"/>
</dbReference>
<dbReference type="SFLD" id="SFLDG00358">
    <property type="entry name" value="Main_(cytGST)"/>
    <property type="match status" value="1"/>
</dbReference>
<dbReference type="EMBL" id="MU004185">
    <property type="protein sequence ID" value="KAF2498478.1"/>
    <property type="molecule type" value="Genomic_DNA"/>
</dbReference>
<dbReference type="GO" id="GO:0005737">
    <property type="term" value="C:cytoplasm"/>
    <property type="evidence" value="ECO:0007669"/>
    <property type="project" value="TreeGrafter"/>
</dbReference>
<feature type="domain" description="GST C-terminal" evidence="3">
    <location>
        <begin position="97"/>
        <end position="228"/>
    </location>
</feature>
<evidence type="ECO:0000256" key="1">
    <source>
        <dbReference type="ARBA" id="ARBA00007409"/>
    </source>
</evidence>
<dbReference type="GO" id="GO:0016740">
    <property type="term" value="F:transferase activity"/>
    <property type="evidence" value="ECO:0007669"/>
    <property type="project" value="UniProtKB-KW"/>
</dbReference>
<dbReference type="InterPro" id="IPR050802">
    <property type="entry name" value="EF-GSTs"/>
</dbReference>
<dbReference type="SUPFAM" id="SSF47616">
    <property type="entry name" value="GST C-terminal domain-like"/>
    <property type="match status" value="1"/>
</dbReference>
<organism evidence="4 5">
    <name type="scientific">Lophium mytilinum</name>
    <dbReference type="NCBI Taxonomy" id="390894"/>
    <lineage>
        <taxon>Eukaryota</taxon>
        <taxon>Fungi</taxon>
        <taxon>Dikarya</taxon>
        <taxon>Ascomycota</taxon>
        <taxon>Pezizomycotina</taxon>
        <taxon>Dothideomycetes</taxon>
        <taxon>Pleosporomycetidae</taxon>
        <taxon>Mytilinidiales</taxon>
        <taxon>Mytilinidiaceae</taxon>
        <taxon>Lophium</taxon>
    </lineage>
</organism>
<dbReference type="InterPro" id="IPR010987">
    <property type="entry name" value="Glutathione-S-Trfase_C-like"/>
</dbReference>
<evidence type="ECO:0000259" key="3">
    <source>
        <dbReference type="PROSITE" id="PS50405"/>
    </source>
</evidence>
<dbReference type="Proteomes" id="UP000799750">
    <property type="component" value="Unassembled WGS sequence"/>
</dbReference>
<proteinExistence type="inferred from homology"/>
<keyword evidence="4" id="KW-0808">Transferase</keyword>
<dbReference type="Pfam" id="PF13409">
    <property type="entry name" value="GST_N_2"/>
    <property type="match status" value="1"/>
</dbReference>
<dbReference type="CDD" id="cd03044">
    <property type="entry name" value="GST_N_EF1Bgamma"/>
    <property type="match status" value="1"/>
</dbReference>
<dbReference type="InterPro" id="IPR004045">
    <property type="entry name" value="Glutathione_S-Trfase_N"/>
</dbReference>
<dbReference type="PROSITE" id="PS50404">
    <property type="entry name" value="GST_NTER"/>
    <property type="match status" value="1"/>
</dbReference>
<dbReference type="SUPFAM" id="SSF52833">
    <property type="entry name" value="Thioredoxin-like"/>
    <property type="match status" value="1"/>
</dbReference>